<dbReference type="Proteomes" id="UP000024376">
    <property type="component" value="Unassembled WGS sequence"/>
</dbReference>
<dbReference type="HOGENOM" id="CLU_021599_0_0_1"/>
<dbReference type="KEGG" id="trr:M419DRAFT_134739"/>
<evidence type="ECO:0000313" key="2">
    <source>
        <dbReference type="EMBL" id="ETR97172.1"/>
    </source>
</evidence>
<feature type="compositionally biased region" description="Basic and acidic residues" evidence="1">
    <location>
        <begin position="11"/>
        <end position="22"/>
    </location>
</feature>
<evidence type="ECO:0000256" key="1">
    <source>
        <dbReference type="SAM" id="MobiDB-lite"/>
    </source>
</evidence>
<protein>
    <submittedName>
        <fullName evidence="2">Uncharacterized protein</fullName>
    </submittedName>
</protein>
<evidence type="ECO:0000313" key="3">
    <source>
        <dbReference type="Proteomes" id="UP000024376"/>
    </source>
</evidence>
<organism evidence="2 3">
    <name type="scientific">Hypocrea jecorina (strain ATCC 56765 / BCRC 32924 / NRRL 11460 / Rut C-30)</name>
    <name type="common">Trichoderma reesei</name>
    <dbReference type="NCBI Taxonomy" id="1344414"/>
    <lineage>
        <taxon>Eukaryota</taxon>
        <taxon>Fungi</taxon>
        <taxon>Dikarya</taxon>
        <taxon>Ascomycota</taxon>
        <taxon>Pezizomycotina</taxon>
        <taxon>Sordariomycetes</taxon>
        <taxon>Hypocreomycetidae</taxon>
        <taxon>Hypocreales</taxon>
        <taxon>Hypocreaceae</taxon>
        <taxon>Trichoderma</taxon>
    </lineage>
</organism>
<accession>A0A024RWB1</accession>
<feature type="region of interest" description="Disordered" evidence="1">
    <location>
        <begin position="1"/>
        <end position="25"/>
    </location>
</feature>
<proteinExistence type="predicted"/>
<gene>
    <name evidence="2" type="ORF">M419DRAFT_134739</name>
</gene>
<dbReference type="PANTHER" id="PTHR38111">
    <property type="entry name" value="ZN(2)-C6 FUNGAL-TYPE DOMAIN-CONTAINING PROTEIN-RELATED"/>
    <property type="match status" value="1"/>
</dbReference>
<dbReference type="PANTHER" id="PTHR38111:SF9">
    <property type="entry name" value="ZN(2)-C6 FUNGAL-TYPE DOMAIN-CONTAINING PROTEIN"/>
    <property type="match status" value="1"/>
</dbReference>
<reference evidence="3" key="1">
    <citation type="journal article" date="2013" name="Ind. Biotechnol.">
        <title>Comparative genomics analysis of Trichoderma reesei strains.</title>
        <authorList>
            <person name="Koike H."/>
            <person name="Aerts A."/>
            <person name="LaButti K."/>
            <person name="Grigoriev I.V."/>
            <person name="Baker S.E."/>
        </authorList>
    </citation>
    <scope>NUCLEOTIDE SEQUENCE [LARGE SCALE GENOMIC DNA]</scope>
    <source>
        <strain evidence="3">ATCC 56765 / BCRC 32924 / NRRL 11460 / Rut C-30</strain>
    </source>
</reference>
<dbReference type="InterPro" id="IPR053178">
    <property type="entry name" value="Osmoadaptation_assoc"/>
</dbReference>
<sequence length="304" mass="34470">MPNQPPNKARQGGDVDTPRDPRSSISWLTHTRGISKLIQEKGPDAFKDGILHQLFTSFRVLMLLEAIQHRRETFLDEPVWKAKSFSSESKSLMQSLLDQISGLPALLQRLDAISNSGPKDQSENIVALYKDFNAQMLRLEDWETNLNTSAASRLLWWPVALPSYTGSPFPISYEFTNVLVANTITHYWGVLLVVQISMETLQAVFDKHEIDNSNIPKQRAIALSDRKLTLANDICQSVRYHLRPEMKLYGPAAMLFPLNVALQVFSRENKLQETLWCEEIISRLGSMGIRLAFHIAPIGERKSP</sequence>
<dbReference type="EMBL" id="KI911176">
    <property type="protein sequence ID" value="ETR97172.1"/>
    <property type="molecule type" value="Genomic_DNA"/>
</dbReference>
<dbReference type="OrthoDB" id="4491390at2759"/>
<dbReference type="AlphaFoldDB" id="A0A024RWB1"/>
<name>A0A024RWB1_HYPJR</name>